<dbReference type="PROSITE" id="PS00216">
    <property type="entry name" value="SUGAR_TRANSPORT_1"/>
    <property type="match status" value="1"/>
</dbReference>
<organism evidence="10 11">
    <name type="scientific">Neofusicoccum ribis</name>
    <dbReference type="NCBI Taxonomy" id="45134"/>
    <lineage>
        <taxon>Eukaryota</taxon>
        <taxon>Fungi</taxon>
        <taxon>Dikarya</taxon>
        <taxon>Ascomycota</taxon>
        <taxon>Pezizomycotina</taxon>
        <taxon>Dothideomycetes</taxon>
        <taxon>Dothideomycetes incertae sedis</taxon>
        <taxon>Botryosphaeriales</taxon>
        <taxon>Botryosphaeriaceae</taxon>
        <taxon>Neofusicoccum</taxon>
    </lineage>
</organism>
<dbReference type="PRINTS" id="PR00171">
    <property type="entry name" value="SUGRTRNSPORT"/>
</dbReference>
<evidence type="ECO:0000313" key="10">
    <source>
        <dbReference type="EMBL" id="KAL1620022.1"/>
    </source>
</evidence>
<keyword evidence="3 7" id="KW-0813">Transport</keyword>
<evidence type="ECO:0000256" key="8">
    <source>
        <dbReference type="SAM" id="Phobius"/>
    </source>
</evidence>
<dbReference type="PANTHER" id="PTHR48022:SF45">
    <property type="entry name" value="MAJOR FACILITATOR SUPERFAMILY (MFS) PROFILE DOMAIN-CONTAINING PROTEIN-RELATED"/>
    <property type="match status" value="1"/>
</dbReference>
<dbReference type="Proteomes" id="UP001521116">
    <property type="component" value="Unassembled WGS sequence"/>
</dbReference>
<keyword evidence="6 8" id="KW-0472">Membrane</keyword>
<dbReference type="PROSITE" id="PS50850">
    <property type="entry name" value="MFS"/>
    <property type="match status" value="1"/>
</dbReference>
<feature type="transmembrane region" description="Helical" evidence="8">
    <location>
        <begin position="69"/>
        <end position="88"/>
    </location>
</feature>
<gene>
    <name evidence="10" type="ORF">SLS56_009835</name>
</gene>
<evidence type="ECO:0000256" key="6">
    <source>
        <dbReference type="ARBA" id="ARBA00023136"/>
    </source>
</evidence>
<proteinExistence type="inferred from homology"/>
<dbReference type="InterPro" id="IPR005828">
    <property type="entry name" value="MFS_sugar_transport-like"/>
</dbReference>
<dbReference type="Gene3D" id="1.20.1250.20">
    <property type="entry name" value="MFS general substrate transporter like domains"/>
    <property type="match status" value="1"/>
</dbReference>
<dbReference type="InterPro" id="IPR036259">
    <property type="entry name" value="MFS_trans_sf"/>
</dbReference>
<name>A0ABR3SH38_9PEZI</name>
<dbReference type="InterPro" id="IPR003663">
    <property type="entry name" value="Sugar/inositol_transpt"/>
</dbReference>
<feature type="transmembrane region" description="Helical" evidence="8">
    <location>
        <begin position="346"/>
        <end position="365"/>
    </location>
</feature>
<feature type="transmembrane region" description="Helical" evidence="8">
    <location>
        <begin position="193"/>
        <end position="211"/>
    </location>
</feature>
<feature type="transmembrane region" description="Helical" evidence="8">
    <location>
        <begin position="465"/>
        <end position="484"/>
    </location>
</feature>
<keyword evidence="5 8" id="KW-1133">Transmembrane helix</keyword>
<evidence type="ECO:0000256" key="2">
    <source>
        <dbReference type="ARBA" id="ARBA00010992"/>
    </source>
</evidence>
<dbReference type="NCBIfam" id="TIGR00879">
    <property type="entry name" value="SP"/>
    <property type="match status" value="1"/>
</dbReference>
<evidence type="ECO:0000256" key="7">
    <source>
        <dbReference type="RuleBase" id="RU003346"/>
    </source>
</evidence>
<reference evidence="10 11" key="1">
    <citation type="submission" date="2024-02" db="EMBL/GenBank/DDBJ databases">
        <title>De novo assembly and annotation of 12 fungi associated with fruit tree decline syndrome in Ontario, Canada.</title>
        <authorList>
            <person name="Sulman M."/>
            <person name="Ellouze W."/>
            <person name="Ilyukhin E."/>
        </authorList>
    </citation>
    <scope>NUCLEOTIDE SEQUENCE [LARGE SCALE GENOMIC DNA]</scope>
    <source>
        <strain evidence="10 11">M1-105</strain>
    </source>
</reference>
<accession>A0ABR3SH38</accession>
<dbReference type="EMBL" id="JAJVDC020000175">
    <property type="protein sequence ID" value="KAL1620022.1"/>
    <property type="molecule type" value="Genomic_DNA"/>
</dbReference>
<dbReference type="PANTHER" id="PTHR48022">
    <property type="entry name" value="PLASTIDIC GLUCOSE TRANSPORTER 4"/>
    <property type="match status" value="1"/>
</dbReference>
<comment type="caution">
    <text evidence="10">The sequence shown here is derived from an EMBL/GenBank/DDBJ whole genome shotgun (WGS) entry which is preliminary data.</text>
</comment>
<keyword evidence="4 8" id="KW-0812">Transmembrane</keyword>
<feature type="transmembrane region" description="Helical" evidence="8">
    <location>
        <begin position="159"/>
        <end position="181"/>
    </location>
</feature>
<protein>
    <recommendedName>
        <fullName evidence="9">Major facilitator superfamily (MFS) profile domain-containing protein</fullName>
    </recommendedName>
</protein>
<evidence type="ECO:0000313" key="11">
    <source>
        <dbReference type="Proteomes" id="UP001521116"/>
    </source>
</evidence>
<evidence type="ECO:0000256" key="3">
    <source>
        <dbReference type="ARBA" id="ARBA00022448"/>
    </source>
</evidence>
<dbReference type="SUPFAM" id="SSF103473">
    <property type="entry name" value="MFS general substrate transporter"/>
    <property type="match status" value="1"/>
</dbReference>
<feature type="transmembrane region" description="Helical" evidence="8">
    <location>
        <begin position="377"/>
        <end position="401"/>
    </location>
</feature>
<dbReference type="Pfam" id="PF00083">
    <property type="entry name" value="Sugar_tr"/>
    <property type="match status" value="1"/>
</dbReference>
<evidence type="ECO:0000256" key="5">
    <source>
        <dbReference type="ARBA" id="ARBA00022989"/>
    </source>
</evidence>
<feature type="transmembrane region" description="Helical" evidence="8">
    <location>
        <begin position="129"/>
        <end position="147"/>
    </location>
</feature>
<comment type="subcellular location">
    <subcellularLocation>
        <location evidence="1">Membrane</location>
        <topology evidence="1">Multi-pass membrane protein</topology>
    </subcellularLocation>
</comment>
<evidence type="ECO:0000256" key="1">
    <source>
        <dbReference type="ARBA" id="ARBA00004141"/>
    </source>
</evidence>
<dbReference type="InterPro" id="IPR050360">
    <property type="entry name" value="MFS_Sugar_Transporters"/>
</dbReference>
<comment type="similarity">
    <text evidence="2 7">Belongs to the major facilitator superfamily. Sugar transporter (TC 2.A.1.1) family.</text>
</comment>
<dbReference type="InterPro" id="IPR005829">
    <property type="entry name" value="Sugar_transporter_CS"/>
</dbReference>
<dbReference type="InterPro" id="IPR020846">
    <property type="entry name" value="MFS_dom"/>
</dbReference>
<evidence type="ECO:0000259" key="9">
    <source>
        <dbReference type="PROSITE" id="PS50850"/>
    </source>
</evidence>
<keyword evidence="11" id="KW-1185">Reference proteome</keyword>
<feature type="domain" description="Major facilitator superfamily (MFS) profile" evidence="9">
    <location>
        <begin position="19"/>
        <end position="488"/>
    </location>
</feature>
<sequence>MAVTGVFGLSGHALERLQLALIVAPSFILFGYNQAGIGGLLTEEDWNKTFPEIDTTNTEGAQKSYNSTIQGLVVATFVIGALFGSLSCSYTGEKFGRRAVVFAGAICTLIGEVLECSAFSLAHFIVGRIIIGAGVGMLSATVPVWQSETSGAKNRGQHVVLDGLFICVGYVLESWIDLGFFELPEGPVTWRPPLAIPIIFSLVLMGSVYLFPESPRWLVRRARVEEARTNIAMFRGYDEDSLEVQAELAGIELSLEETANSGASLKDMLKMGEDKLLYRFGLCILLQFYQQMSGSNLISVYTSILFQQNLGMSPELSRVLSGGALTWKFLSSFVAFFTIDRFGRRAVFMFSGCGMSACMIALAITTSFGKENHAAQVAAGCFIYLFNFFVPIGFLGANFLYCTEVAPIRLRVAMSSISTANHWLWLVPSQPQPSPKTLAYTSPHNRNFVVVMVTPVALANIAWKYYIVYAVIGACIPITVYFFYPETMGRNLEELDLMFRESPSVLATVRFAKKRPIAMPQEFAIEKKGGVEHESDLEKEKDLA</sequence>
<evidence type="ECO:0000256" key="4">
    <source>
        <dbReference type="ARBA" id="ARBA00022692"/>
    </source>
</evidence>
<feature type="transmembrane region" description="Helical" evidence="8">
    <location>
        <begin position="100"/>
        <end position="123"/>
    </location>
</feature>